<comment type="caution">
    <text evidence="1">The sequence shown here is derived from an EMBL/GenBank/DDBJ whole genome shotgun (WGS) entry which is preliminary data.</text>
</comment>
<gene>
    <name evidence="1" type="ORF">NC797_06110</name>
</gene>
<dbReference type="Proteomes" id="UP001145050">
    <property type="component" value="Unassembled WGS sequence"/>
</dbReference>
<keyword evidence="2" id="KW-1185">Reference proteome</keyword>
<dbReference type="EMBL" id="JAMQKB010000004">
    <property type="protein sequence ID" value="MDC3424080.1"/>
    <property type="molecule type" value="Genomic_DNA"/>
</dbReference>
<accession>A0A9X3WRL8</accession>
<dbReference type="RefSeq" id="WP_272435885.1">
    <property type="nucleotide sequence ID" value="NZ_JAMQKB010000004.1"/>
</dbReference>
<name>A0A9X3WRL8_9BACI</name>
<protein>
    <recommendedName>
        <fullName evidence="3">Histone deacetylase</fullName>
    </recommendedName>
</protein>
<dbReference type="Gene3D" id="3.10.490.10">
    <property type="entry name" value="Gamma-glutamyl cyclotransferase-like"/>
    <property type="match status" value="1"/>
</dbReference>
<evidence type="ECO:0000313" key="2">
    <source>
        <dbReference type="Proteomes" id="UP001145050"/>
    </source>
</evidence>
<proteinExistence type="predicted"/>
<organism evidence="1 2">
    <name type="scientific">Terrihalobacillus insolitus</name>
    <dbReference type="NCBI Taxonomy" id="2950438"/>
    <lineage>
        <taxon>Bacteria</taxon>
        <taxon>Bacillati</taxon>
        <taxon>Bacillota</taxon>
        <taxon>Bacilli</taxon>
        <taxon>Bacillales</taxon>
        <taxon>Bacillaceae</taxon>
        <taxon>Terrihalobacillus</taxon>
    </lineage>
</organism>
<evidence type="ECO:0008006" key="3">
    <source>
        <dbReference type="Google" id="ProtNLM"/>
    </source>
</evidence>
<reference evidence="1" key="1">
    <citation type="submission" date="2022-06" db="EMBL/GenBank/DDBJ databases">
        <title>Aquibacillus sp. a new bacterium isolated from soil saline samples.</title>
        <authorList>
            <person name="Galisteo C."/>
            <person name="De La Haba R."/>
            <person name="Sanchez-Porro C."/>
            <person name="Ventosa A."/>
        </authorList>
    </citation>
    <scope>NUCLEOTIDE SEQUENCE</scope>
    <source>
        <strain evidence="1">3ASR75-11</strain>
    </source>
</reference>
<sequence>MTEDQTEYVWYASYGSNLCEERFLCYILGGRPPGSAESEVGARDKTLPRDSQPVKFKFPLYFTGYSSRWGGGGAVIGLTEPESEETLGRMFLITKEQFVDVVRQENGIDDFEIDFEKVIKNKSFVMQESFYGNIVYTGDCEGYPIFTFTSYRDMKDNEISIPSESYLKMLIRGYQETFDLTNKEIAEYLIIKPGVQGHYTKDRLMNLISD</sequence>
<evidence type="ECO:0000313" key="1">
    <source>
        <dbReference type="EMBL" id="MDC3424080.1"/>
    </source>
</evidence>
<dbReference type="AlphaFoldDB" id="A0A9X3WRL8"/>